<organism evidence="3 4">
    <name type="scientific">Thalassospira profundimaris</name>
    <dbReference type="NCBI Taxonomy" id="502049"/>
    <lineage>
        <taxon>Bacteria</taxon>
        <taxon>Pseudomonadati</taxon>
        <taxon>Pseudomonadota</taxon>
        <taxon>Alphaproteobacteria</taxon>
        <taxon>Rhodospirillales</taxon>
        <taxon>Thalassospiraceae</taxon>
        <taxon>Thalassospira</taxon>
    </lineage>
</organism>
<dbReference type="InterPro" id="IPR029767">
    <property type="entry name" value="WecB-like"/>
</dbReference>
<feature type="domain" description="UDP-N-acetylglucosamine 2-epimerase" evidence="2">
    <location>
        <begin position="25"/>
        <end position="363"/>
    </location>
</feature>
<name>A0A367WA31_9PROT</name>
<dbReference type="NCBIfam" id="TIGR00236">
    <property type="entry name" value="wecB"/>
    <property type="match status" value="1"/>
</dbReference>
<comment type="similarity">
    <text evidence="1">Belongs to the UDP-N-acetylglucosamine 2-epimerase family.</text>
</comment>
<dbReference type="InterPro" id="IPR003331">
    <property type="entry name" value="UDP_GlcNAc_Epimerase_2_dom"/>
</dbReference>
<dbReference type="AlphaFoldDB" id="A0A367WA31"/>
<dbReference type="EMBL" id="JPWF01000003">
    <property type="protein sequence ID" value="RCK38283.1"/>
    <property type="molecule type" value="Genomic_DNA"/>
</dbReference>
<dbReference type="PANTHER" id="PTHR43174">
    <property type="entry name" value="UDP-N-ACETYLGLUCOSAMINE 2-EPIMERASE"/>
    <property type="match status" value="1"/>
</dbReference>
<evidence type="ECO:0000259" key="2">
    <source>
        <dbReference type="Pfam" id="PF02350"/>
    </source>
</evidence>
<dbReference type="OrthoDB" id="9803238at2"/>
<proteinExistence type="inferred from homology"/>
<dbReference type="CDD" id="cd03786">
    <property type="entry name" value="GTB_UDP-GlcNAc_2-Epimerase"/>
    <property type="match status" value="1"/>
</dbReference>
<sequence>MRTQMKLHLIAGARPNFMKIAPLWRELHRHEVIRPSFIHMAQHRDDAMASMIWRELGLPDPDHILEWDRHGDEDVLGQMMDQYLDLCRLDRPDAVLVVGDVTASLAAGKVAYERGIPLIHLEAGLRCFDLSVPEERNRIEIDQMADLHLTPSQDADVNLLAEGIDSDRIRRVGNIMIDTLMMMGGAIKRDGILDRLELRGQDYVVVTLHRPGNVDTPDTLSSICQQLCEIARHIPVCLPLHPRTQQQLALGGQITVLEKAGIRLLPPLGYSAFGRLIRDAKLVITDSGGVQEETTWLGIPCLTLRPSTERPVTVTDGTNRLVRVSELASTAIDHVQRSRAETHPVCKIPLWDGKTASRVIRELDQFRLSEAFRK</sequence>
<evidence type="ECO:0000313" key="4">
    <source>
        <dbReference type="Proteomes" id="UP000253226"/>
    </source>
</evidence>
<gene>
    <name evidence="3" type="ORF">TH19_05625</name>
</gene>
<dbReference type="PANTHER" id="PTHR43174:SF1">
    <property type="entry name" value="UDP-N-ACETYLGLUCOSAMINE 2-EPIMERASE"/>
    <property type="match status" value="1"/>
</dbReference>
<dbReference type="Gene3D" id="3.40.50.2000">
    <property type="entry name" value="Glycogen Phosphorylase B"/>
    <property type="match status" value="2"/>
</dbReference>
<reference evidence="3 4" key="1">
    <citation type="submission" date="2014-07" db="EMBL/GenBank/DDBJ databases">
        <title>Draft genome sequence of Thalassospira profundimaris 35.</title>
        <authorList>
            <person name="Lai Q."/>
            <person name="Shao Z."/>
        </authorList>
    </citation>
    <scope>NUCLEOTIDE SEQUENCE [LARGE SCALE GENOMIC DNA]</scope>
    <source>
        <strain evidence="3 4">35</strain>
    </source>
</reference>
<evidence type="ECO:0000256" key="1">
    <source>
        <dbReference type="RuleBase" id="RU003513"/>
    </source>
</evidence>
<keyword evidence="1" id="KW-0413">Isomerase</keyword>
<dbReference type="SUPFAM" id="SSF53756">
    <property type="entry name" value="UDP-Glycosyltransferase/glycogen phosphorylase"/>
    <property type="match status" value="1"/>
</dbReference>
<dbReference type="Pfam" id="PF02350">
    <property type="entry name" value="Epimerase_2"/>
    <property type="match status" value="1"/>
</dbReference>
<evidence type="ECO:0000313" key="3">
    <source>
        <dbReference type="EMBL" id="RCK38283.1"/>
    </source>
</evidence>
<protein>
    <recommendedName>
        <fullName evidence="2">UDP-N-acetylglucosamine 2-epimerase domain-containing protein</fullName>
    </recommendedName>
</protein>
<accession>A0A367WA31</accession>
<dbReference type="GO" id="GO:0016853">
    <property type="term" value="F:isomerase activity"/>
    <property type="evidence" value="ECO:0007669"/>
    <property type="project" value="UniProtKB-KW"/>
</dbReference>
<comment type="caution">
    <text evidence="3">The sequence shown here is derived from an EMBL/GenBank/DDBJ whole genome shotgun (WGS) entry which is preliminary data.</text>
</comment>
<dbReference type="Proteomes" id="UP000253226">
    <property type="component" value="Unassembled WGS sequence"/>
</dbReference>